<dbReference type="Gene3D" id="1.20.120.530">
    <property type="entry name" value="GntR ligand-binding domain-like"/>
    <property type="match status" value="1"/>
</dbReference>
<evidence type="ECO:0000313" key="5">
    <source>
        <dbReference type="EMBL" id="OTP66989.1"/>
    </source>
</evidence>
<accession>A0A2C9XUV6</accession>
<feature type="domain" description="HTH gntR-type" evidence="4">
    <location>
        <begin position="79"/>
        <end position="146"/>
    </location>
</feature>
<dbReference type="GO" id="GO:0003677">
    <property type="term" value="F:DNA binding"/>
    <property type="evidence" value="ECO:0007669"/>
    <property type="project" value="UniProtKB-KW"/>
</dbReference>
<dbReference type="InterPro" id="IPR000524">
    <property type="entry name" value="Tscrpt_reg_HTH_GntR"/>
</dbReference>
<dbReference type="CDD" id="cd07377">
    <property type="entry name" value="WHTH_GntR"/>
    <property type="match status" value="1"/>
</dbReference>
<keyword evidence="1" id="KW-0805">Transcription regulation</keyword>
<evidence type="ECO:0000256" key="2">
    <source>
        <dbReference type="ARBA" id="ARBA00023125"/>
    </source>
</evidence>
<dbReference type="PROSITE" id="PS50949">
    <property type="entry name" value="HTH_GNTR"/>
    <property type="match status" value="1"/>
</dbReference>
<dbReference type="GO" id="GO:0003700">
    <property type="term" value="F:DNA-binding transcription factor activity"/>
    <property type="evidence" value="ECO:0007669"/>
    <property type="project" value="InterPro"/>
</dbReference>
<comment type="caution">
    <text evidence="5">The sequence shown here is derived from an EMBL/GenBank/DDBJ whole genome shotgun (WGS) entry which is preliminary data.</text>
</comment>
<dbReference type="SMART" id="SM00895">
    <property type="entry name" value="FCD"/>
    <property type="match status" value="1"/>
</dbReference>
<evidence type="ECO:0000313" key="6">
    <source>
        <dbReference type="Proteomes" id="UP000195221"/>
    </source>
</evidence>
<dbReference type="SUPFAM" id="SSF46785">
    <property type="entry name" value="Winged helix' DNA-binding domain"/>
    <property type="match status" value="1"/>
</dbReference>
<keyword evidence="2" id="KW-0238">DNA-binding</keyword>
<evidence type="ECO:0000256" key="3">
    <source>
        <dbReference type="ARBA" id="ARBA00023163"/>
    </source>
</evidence>
<evidence type="ECO:0000259" key="4">
    <source>
        <dbReference type="PROSITE" id="PS50949"/>
    </source>
</evidence>
<dbReference type="InterPro" id="IPR036388">
    <property type="entry name" value="WH-like_DNA-bd_sf"/>
</dbReference>
<organism evidence="5 6">
    <name type="scientific">Caballeronia sordidicola</name>
    <name type="common">Burkholderia sordidicola</name>
    <dbReference type="NCBI Taxonomy" id="196367"/>
    <lineage>
        <taxon>Bacteria</taxon>
        <taxon>Pseudomonadati</taxon>
        <taxon>Pseudomonadota</taxon>
        <taxon>Betaproteobacteria</taxon>
        <taxon>Burkholderiales</taxon>
        <taxon>Burkholderiaceae</taxon>
        <taxon>Caballeronia</taxon>
    </lineage>
</organism>
<dbReference type="EMBL" id="NBTZ01000158">
    <property type="protein sequence ID" value="OTP66989.1"/>
    <property type="molecule type" value="Genomic_DNA"/>
</dbReference>
<dbReference type="SMART" id="SM00345">
    <property type="entry name" value="HTH_GNTR"/>
    <property type="match status" value="1"/>
</dbReference>
<gene>
    <name evidence="5" type="ORF">PAMC26577_37240</name>
</gene>
<dbReference type="PANTHER" id="PTHR43537:SF6">
    <property type="entry name" value="HTH-TYPE TRANSCRIPTIONAL REPRESSOR RSPR"/>
    <property type="match status" value="1"/>
</dbReference>
<dbReference type="PANTHER" id="PTHR43537">
    <property type="entry name" value="TRANSCRIPTIONAL REGULATOR, GNTR FAMILY"/>
    <property type="match status" value="1"/>
</dbReference>
<name>A0A2C9XUV6_CABSO</name>
<dbReference type="Pfam" id="PF00392">
    <property type="entry name" value="GntR"/>
    <property type="match status" value="1"/>
</dbReference>
<dbReference type="InterPro" id="IPR011711">
    <property type="entry name" value="GntR_C"/>
</dbReference>
<dbReference type="Proteomes" id="UP000195221">
    <property type="component" value="Unassembled WGS sequence"/>
</dbReference>
<dbReference type="InterPro" id="IPR008920">
    <property type="entry name" value="TF_FadR/GntR_C"/>
</dbReference>
<dbReference type="SUPFAM" id="SSF48008">
    <property type="entry name" value="GntR ligand-binding domain-like"/>
    <property type="match status" value="1"/>
</dbReference>
<dbReference type="AlphaFoldDB" id="A0A2C9XUV6"/>
<proteinExistence type="predicted"/>
<keyword evidence="3" id="KW-0804">Transcription</keyword>
<dbReference type="InterPro" id="IPR036390">
    <property type="entry name" value="WH_DNA-bd_sf"/>
</dbReference>
<dbReference type="Pfam" id="PF07729">
    <property type="entry name" value="FCD"/>
    <property type="match status" value="1"/>
</dbReference>
<sequence length="305" mass="33621">MFGALSIYFLVQVRVMVMKKVLSAPTRPGAPSANGVNKSAGAASSLIAPVASSRGRGRASETRIALPNLRGQLQVDSHEPIGKQIFRALREAIFSGLLVPGTPLSETEVSEMFDVSRQPVREAFIKLVESGVLQVLPQRGTFVKKISPRRVREGRFIREAIEAAVARKAAMAITDSQLSDLADNLRDQKVAAKVNDTSAFLALDERFHFLIAQSIDCVAAWDTIQDIKAQMDRVRYLSLPDVSPLELIIRQHARIVSALKAHDADGAEEAMRAHLREILTSLKPVAERNPDWFEPDEPERVQLTI</sequence>
<reference evidence="5 6" key="1">
    <citation type="submission" date="2017-03" db="EMBL/GenBank/DDBJ databases">
        <title>Genome analysis of strain PAMC 26577.</title>
        <authorList>
            <person name="Oh H.-M."/>
            <person name="Yang J.-A."/>
        </authorList>
    </citation>
    <scope>NUCLEOTIDE SEQUENCE [LARGE SCALE GENOMIC DNA]</scope>
    <source>
        <strain evidence="5 6">PAMC 26577</strain>
    </source>
</reference>
<protein>
    <submittedName>
        <fullName evidence="5">Transcriptional regulator, GntR family</fullName>
    </submittedName>
</protein>
<evidence type="ECO:0000256" key="1">
    <source>
        <dbReference type="ARBA" id="ARBA00023015"/>
    </source>
</evidence>
<dbReference type="Gene3D" id="1.10.10.10">
    <property type="entry name" value="Winged helix-like DNA-binding domain superfamily/Winged helix DNA-binding domain"/>
    <property type="match status" value="1"/>
</dbReference>